<evidence type="ECO:0000313" key="1">
    <source>
        <dbReference type="EnsemblPlants" id="AUR62031701-RA:cds"/>
    </source>
</evidence>
<dbReference type="InterPro" id="IPR027417">
    <property type="entry name" value="P-loop_NTPase"/>
</dbReference>
<dbReference type="Gene3D" id="3.40.50.300">
    <property type="entry name" value="P-loop containing nucleotide triphosphate hydrolases"/>
    <property type="match status" value="1"/>
</dbReference>
<reference evidence="1" key="1">
    <citation type="journal article" date="2017" name="Nature">
        <title>The genome of Chenopodium quinoa.</title>
        <authorList>
            <person name="Jarvis D.E."/>
            <person name="Ho Y.S."/>
            <person name="Lightfoot D.J."/>
            <person name="Schmoeckel S.M."/>
            <person name="Li B."/>
            <person name="Borm T.J.A."/>
            <person name="Ohyanagi H."/>
            <person name="Mineta K."/>
            <person name="Michell C.T."/>
            <person name="Saber N."/>
            <person name="Kharbatia N.M."/>
            <person name="Rupper R.R."/>
            <person name="Sharp A.R."/>
            <person name="Dally N."/>
            <person name="Boughton B.A."/>
            <person name="Woo Y.H."/>
            <person name="Gao G."/>
            <person name="Schijlen E.G.W.M."/>
            <person name="Guo X."/>
            <person name="Momin A.A."/>
            <person name="Negrao S."/>
            <person name="Al-Babili S."/>
            <person name="Gehring C."/>
            <person name="Roessner U."/>
            <person name="Jung C."/>
            <person name="Murphy K."/>
            <person name="Arold S.T."/>
            <person name="Gojobori T."/>
            <person name="van der Linden C.G."/>
            <person name="van Loo E.N."/>
            <person name="Jellen E.N."/>
            <person name="Maughan P.J."/>
            <person name="Tester M."/>
        </authorList>
    </citation>
    <scope>NUCLEOTIDE SEQUENCE [LARGE SCALE GENOMIC DNA]</scope>
    <source>
        <strain evidence="1">cv. PI 614886</strain>
    </source>
</reference>
<name>A0A803ML89_CHEQI</name>
<sequence>PHEINFPKLKAEQELVLENAPPNIAKPSLSSQKIENAPSESHLLRKRMADGSKRIRVPHILSQQLLPNAALEIISELSCIKSGYTSSSPEPLLATIFSHLLIISSQLSRNAVPTIEELWVLCLHMMSTFENAARWLRELREHTDQNVVVMLIGNKSDLRHLAVVTTDEGKAFVEQEGLVFMETSALEATNVELAFTEVRSIVSSARRLLMLLHRLFHPKERV</sequence>
<dbReference type="InterPro" id="IPR050209">
    <property type="entry name" value="Rab_GTPases_membrane_traffic"/>
</dbReference>
<dbReference type="SMART" id="SM00175">
    <property type="entry name" value="RAB"/>
    <property type="match status" value="1"/>
</dbReference>
<dbReference type="PANTHER" id="PTHR47979">
    <property type="entry name" value="DRAB11-RELATED"/>
    <property type="match status" value="1"/>
</dbReference>
<dbReference type="GO" id="GO:0005525">
    <property type="term" value="F:GTP binding"/>
    <property type="evidence" value="ECO:0007669"/>
    <property type="project" value="InterPro"/>
</dbReference>
<dbReference type="Gramene" id="AUR62031701-RA">
    <property type="protein sequence ID" value="AUR62031701-RA:cds"/>
    <property type="gene ID" value="AUR62031701"/>
</dbReference>
<dbReference type="PROSITE" id="PS51419">
    <property type="entry name" value="RAB"/>
    <property type="match status" value="1"/>
</dbReference>
<organism evidence="1 2">
    <name type="scientific">Chenopodium quinoa</name>
    <name type="common">Quinoa</name>
    <dbReference type="NCBI Taxonomy" id="63459"/>
    <lineage>
        <taxon>Eukaryota</taxon>
        <taxon>Viridiplantae</taxon>
        <taxon>Streptophyta</taxon>
        <taxon>Embryophyta</taxon>
        <taxon>Tracheophyta</taxon>
        <taxon>Spermatophyta</taxon>
        <taxon>Magnoliopsida</taxon>
        <taxon>eudicotyledons</taxon>
        <taxon>Gunneridae</taxon>
        <taxon>Pentapetalae</taxon>
        <taxon>Caryophyllales</taxon>
        <taxon>Chenopodiaceae</taxon>
        <taxon>Chenopodioideae</taxon>
        <taxon>Atripliceae</taxon>
        <taxon>Chenopodium</taxon>
    </lineage>
</organism>
<dbReference type="SUPFAM" id="SSF52540">
    <property type="entry name" value="P-loop containing nucleoside triphosphate hydrolases"/>
    <property type="match status" value="1"/>
</dbReference>
<dbReference type="InterPro" id="IPR001806">
    <property type="entry name" value="Small_GTPase"/>
</dbReference>
<protein>
    <submittedName>
        <fullName evidence="1">Uncharacterized protein</fullName>
    </submittedName>
</protein>
<reference evidence="1" key="2">
    <citation type="submission" date="2021-03" db="UniProtKB">
        <authorList>
            <consortium name="EnsemblPlants"/>
        </authorList>
    </citation>
    <scope>IDENTIFICATION</scope>
</reference>
<proteinExistence type="predicted"/>
<dbReference type="SMART" id="SM00173">
    <property type="entry name" value="RAS"/>
    <property type="match status" value="1"/>
</dbReference>
<dbReference type="PRINTS" id="PR00449">
    <property type="entry name" value="RASTRNSFRMNG"/>
</dbReference>
<dbReference type="GO" id="GO:0003924">
    <property type="term" value="F:GTPase activity"/>
    <property type="evidence" value="ECO:0007669"/>
    <property type="project" value="InterPro"/>
</dbReference>
<dbReference type="Proteomes" id="UP000596660">
    <property type="component" value="Unplaced"/>
</dbReference>
<keyword evidence="2" id="KW-1185">Reference proteome</keyword>
<dbReference type="EnsemblPlants" id="AUR62031701-RA">
    <property type="protein sequence ID" value="AUR62031701-RA:cds"/>
    <property type="gene ID" value="AUR62031701"/>
</dbReference>
<dbReference type="Pfam" id="PF00071">
    <property type="entry name" value="Ras"/>
    <property type="match status" value="1"/>
</dbReference>
<evidence type="ECO:0000313" key="2">
    <source>
        <dbReference type="Proteomes" id="UP000596660"/>
    </source>
</evidence>
<dbReference type="AlphaFoldDB" id="A0A803ML89"/>
<accession>A0A803ML89</accession>